<dbReference type="InterPro" id="IPR014877">
    <property type="entry name" value="XPO1_C_dom"/>
</dbReference>
<dbReference type="InterPro" id="IPR013497">
    <property type="entry name" value="Topo_IA_cen"/>
</dbReference>
<dbReference type="GO" id="GO:0006611">
    <property type="term" value="P:protein export from nucleus"/>
    <property type="evidence" value="ECO:0007669"/>
    <property type="project" value="InterPro"/>
</dbReference>
<evidence type="ECO:0000259" key="11">
    <source>
        <dbReference type="PROSITE" id="PS50166"/>
    </source>
</evidence>
<evidence type="ECO:0000256" key="1">
    <source>
        <dbReference type="ARBA" id="ARBA00004123"/>
    </source>
</evidence>
<dbReference type="FunFam" id="1.25.10.10:FF:000022">
    <property type="entry name" value="protein EXPORTIN 1A"/>
    <property type="match status" value="1"/>
</dbReference>
<dbReference type="InterPro" id="IPR013824">
    <property type="entry name" value="Topo_IA_cen_sub1"/>
</dbReference>
<dbReference type="Pfam" id="PF18787">
    <property type="entry name" value="CRM1_repeat_3"/>
    <property type="match status" value="1"/>
</dbReference>
<feature type="domain" description="Topo IA-type catalytic" evidence="13">
    <location>
        <begin position="170"/>
        <end position="597"/>
    </location>
</feature>
<comment type="subcellular location">
    <subcellularLocation>
        <location evidence="1">Nucleus</location>
    </subcellularLocation>
</comment>
<dbReference type="GO" id="GO:0005634">
    <property type="term" value="C:nucleus"/>
    <property type="evidence" value="ECO:0007669"/>
    <property type="project" value="UniProtKB-SubCell"/>
</dbReference>
<dbReference type="SMART" id="SM00436">
    <property type="entry name" value="TOP1Bc"/>
    <property type="match status" value="1"/>
</dbReference>
<dbReference type="CDD" id="cd00186">
    <property type="entry name" value="TOP1Ac"/>
    <property type="match status" value="1"/>
</dbReference>
<dbReference type="InterPro" id="IPR023405">
    <property type="entry name" value="Topo_IA_core_domain"/>
</dbReference>
<dbReference type="FunFam" id="1.10.290.10:FF:000001">
    <property type="entry name" value="DNA topoisomerase"/>
    <property type="match status" value="1"/>
</dbReference>
<dbReference type="InterPro" id="IPR003601">
    <property type="entry name" value="Topo_IA_2"/>
</dbReference>
<keyword evidence="5" id="KW-0653">Protein transport</keyword>
<dbReference type="PROSITE" id="PS52039">
    <property type="entry name" value="TOPO_IA_2"/>
    <property type="match status" value="1"/>
</dbReference>
<dbReference type="GO" id="GO:0000055">
    <property type="term" value="P:ribosomal large subunit export from nucleus"/>
    <property type="evidence" value="ECO:0007669"/>
    <property type="project" value="TreeGrafter"/>
</dbReference>
<dbReference type="PROSITE" id="PS50166">
    <property type="entry name" value="IMPORTIN_B_NT"/>
    <property type="match status" value="1"/>
</dbReference>
<dbReference type="SMART" id="SM00913">
    <property type="entry name" value="IBN_N"/>
    <property type="match status" value="1"/>
</dbReference>
<dbReference type="EMBL" id="CAJVPQ010001338">
    <property type="protein sequence ID" value="CAG8546639.1"/>
    <property type="molecule type" value="Genomic_DNA"/>
</dbReference>
<evidence type="ECO:0000256" key="10">
    <source>
        <dbReference type="SAM" id="MobiDB-lite"/>
    </source>
</evidence>
<keyword evidence="4" id="KW-0813">Transport</keyword>
<evidence type="ECO:0000256" key="3">
    <source>
        <dbReference type="ARBA" id="ARBA00009466"/>
    </source>
</evidence>
<feature type="domain" description="Importin N-terminal" evidence="11">
    <location>
        <begin position="820"/>
        <end position="886"/>
    </location>
</feature>
<evidence type="ECO:0000256" key="2">
    <source>
        <dbReference type="ARBA" id="ARBA00009446"/>
    </source>
</evidence>
<organism evidence="14 15">
    <name type="scientific">Funneliformis caledonium</name>
    <dbReference type="NCBI Taxonomy" id="1117310"/>
    <lineage>
        <taxon>Eukaryota</taxon>
        <taxon>Fungi</taxon>
        <taxon>Fungi incertae sedis</taxon>
        <taxon>Mucoromycota</taxon>
        <taxon>Glomeromycotina</taxon>
        <taxon>Glomeromycetes</taxon>
        <taxon>Glomerales</taxon>
        <taxon>Glomeraceae</taxon>
        <taxon>Funneliformis</taxon>
    </lineage>
</organism>
<comment type="caution">
    <text evidence="14">The sequence shown here is derived from an EMBL/GenBank/DDBJ whole genome shotgun (WGS) entry which is preliminary data.</text>
</comment>
<dbReference type="SUPFAM" id="SSF56712">
    <property type="entry name" value="Prokaryotic type I DNA topoisomerase"/>
    <property type="match status" value="1"/>
</dbReference>
<dbReference type="OrthoDB" id="27218at2759"/>
<dbReference type="GO" id="GO:0005049">
    <property type="term" value="F:nuclear export signal receptor activity"/>
    <property type="evidence" value="ECO:0007669"/>
    <property type="project" value="InterPro"/>
</dbReference>
<keyword evidence="15" id="KW-1185">Reference proteome</keyword>
<feature type="compositionally biased region" description="Basic and acidic residues" evidence="10">
    <location>
        <begin position="1828"/>
        <end position="1839"/>
    </location>
</feature>
<evidence type="ECO:0000259" key="13">
    <source>
        <dbReference type="PROSITE" id="PS52039"/>
    </source>
</evidence>
<dbReference type="InterPro" id="IPR011989">
    <property type="entry name" value="ARM-like"/>
</dbReference>
<dbReference type="GO" id="GO:0003677">
    <property type="term" value="F:DNA binding"/>
    <property type="evidence" value="ECO:0007669"/>
    <property type="project" value="UniProtKB-KW"/>
</dbReference>
<sequence>MTSETKVLCVAEKPSVAKEISKILSGNCFVMRNSRIAYIKNYEFKCQLNSKEVQVIMTSVCGHINALDFPYQYAKWESCSPAVLFDAPIIKKTIDAENAETIRDNIFNIAHTVSHLMIWTDCDREGEKIGSDIKDICVMANADITVSRARFSAIIPTQIKQAWESPAQLDINQAEAVSARMELDLRIGYAFTRYQTLGFKQIFPELGSEKVLSYGSCQFPTLGFVVEKYKAVENFIRESFWKIHVVAERDNMTVNFNWEKDKLFNVNCCNAIYHDLIMEQPIIAHVILVGTKETKKYKPYPLTTVELQKAGCRFLHISSDEIMKIAEDLYNKGFISYPRTETDQFDDHNFNFQELIQAQTNDQRWGDFASNLLDKRITTKKGRHNDQAHPPIHPVQYASGLTGKERTVYEFVVRRFLACCSEDAKGNETTVKIRIKDEYFTATGLVISDYNYLEVYPYDRWNDKNLPNFVLHETFTPKECKMEEGQTSPPEYLTEAELINIMDKNGIGTDATIHEHIKKIIDREYVEKQVHGSKTYLIPTNLGLALVEGYDSIAFNESLTKPLLRAKMEQNLKQICEATREKSDVLTETINKYRDMFSLTHNNLQRLVEGFAKYFTLNSEANDINRIFNNIVNVENPKLVRWCRETQDLRPMYLKNIQSNWIISCIDYPNCSHGFFFNNSSSIKSISTNSEICTICSGNDSPIHYLTIVYRSNRINRGCFGGCDDNMDMLLSKSSGTSNRPNDGGSRRGSRGSRGSRGANDEEAVRGTRGSRGSRGSRRGGYTGGNNLDRMEGILDFTQEFDVDKLDAVVRAFYTGQKKAQSVLTQFQNHPDAWLKVDTILEKSKFTHTKFIALQILEKLIQQKWKILPSEQQAGIRSFIVNIIVATSDNEQTLRREKTYLSKLNLILVQILKQEWPHNWPQFIPEIVSTGRSNVTICENNMAILKLLSEEIFDYSAEQMTQLKTKNLKTQMCHEFSKIFELCNEVLEKAHQPSLIKATLETLLKFLNWIPLGYIFETNIIENLRTRFLESPEYRNVTLKCLSEIGALNVSHEYDDKFIALFNMVVTALETMVPVSADFSTIYKSSSNEEQEFIQNLALFFTGFLSTHLKIMESQQNNQPLLKAHYYLLRISQVEEREVFKVCLEYWTKLVAELYEEIQQLPVLEMPLLSLTGVSSPPSTLANIPLRKHMYTEILTNLRVIMIDRMVKPEEVLVVENDEGEIVREFMKDSDTITLYKSMRECLVYLTHLDVQDSEIIMSNKLTKQIDGSEWSWNNLNKLCWAIGSISGAMNEDTEKRFLVTVIKELLSLCEQKRGKDNKAVVASNIMYIVGQYPRFLKAHWKFLKTVVNKLFEFMHETHEGVQDMACDTFIKIAQKCRRQFISQQQGENTPFIDEIISGIEAITKDLSPQQVQTFYEAVGYMISAQTNKNIQERLVMNYMELPNQGWDRILEDVSKDINALHIAENTKILGHVLRTNVAACNAVGSGFSVQIARIYVNLLELYKAVSQIISDTVATEGLIATKTPRVRNLRVIKKETLKLMEVYITKSEETSQIITHLMPPLLSAVLIDYNNNVEQARDAEVLSSMANIIAKLGPGITNEVPAILNAVFECTLNMINKDFSEYPEHRVGFFKLLRAINQHCFPALLTLPPAQFKLIMDSIVWAFKHTMRDIADTGLNICLELINNICMQDPATANMFYQQYFLTLVADVLFVLADTDHKSGFKMQCSVLQRMFNLVETGAVQSPLFNPTEVSDPNMTNQRFLREYVMNILHNAFPHLQSVQVHSFVIGLFELNQDTTKFKLHLRDFLIQLKEFAGDNADLYLEEREAEAEQRKKTEMENALKIPGLVKPSDLPMEDE</sequence>
<dbReference type="InterPro" id="IPR040485">
    <property type="entry name" value="XPO1_repeat_3"/>
</dbReference>
<dbReference type="SMART" id="SM00493">
    <property type="entry name" value="TOPRIM"/>
    <property type="match status" value="1"/>
</dbReference>
<dbReference type="InterPro" id="IPR045065">
    <property type="entry name" value="XPO1/5"/>
</dbReference>
<feature type="compositionally biased region" description="Polar residues" evidence="10">
    <location>
        <begin position="732"/>
        <end position="741"/>
    </location>
</feature>
<dbReference type="Pfam" id="PF08389">
    <property type="entry name" value="Xpo1"/>
    <property type="match status" value="1"/>
</dbReference>
<dbReference type="InterPro" id="IPR003602">
    <property type="entry name" value="Topo_IA_DNA-bd_dom"/>
</dbReference>
<evidence type="ECO:0000256" key="8">
    <source>
        <dbReference type="ARBA" id="ARBA00023235"/>
    </source>
</evidence>
<dbReference type="GO" id="GO:0006265">
    <property type="term" value="P:DNA topological change"/>
    <property type="evidence" value="ECO:0007669"/>
    <property type="project" value="InterPro"/>
</dbReference>
<dbReference type="Gene3D" id="3.40.50.140">
    <property type="match status" value="1"/>
</dbReference>
<dbReference type="CDD" id="cd03362">
    <property type="entry name" value="TOPRIM_TopoIA_TopoIII"/>
    <property type="match status" value="1"/>
</dbReference>
<dbReference type="InterPro" id="IPR034144">
    <property type="entry name" value="TOPRIM_TopoIII"/>
</dbReference>
<dbReference type="SUPFAM" id="SSF48371">
    <property type="entry name" value="ARM repeat"/>
    <property type="match status" value="2"/>
</dbReference>
<feature type="region of interest" description="Disordered" evidence="10">
    <location>
        <begin position="1828"/>
        <end position="1857"/>
    </location>
</feature>
<dbReference type="InterPro" id="IPR013825">
    <property type="entry name" value="Topo_IA_cen_sub2"/>
</dbReference>
<proteinExistence type="inferred from homology"/>
<dbReference type="PROSITE" id="PS50880">
    <property type="entry name" value="TOPRIM"/>
    <property type="match status" value="1"/>
</dbReference>
<comment type="similarity">
    <text evidence="3">Belongs to the exportin family.</text>
</comment>
<evidence type="ECO:0000313" key="15">
    <source>
        <dbReference type="Proteomes" id="UP000789570"/>
    </source>
</evidence>
<evidence type="ECO:0000313" key="14">
    <source>
        <dbReference type="EMBL" id="CAG8546639.1"/>
    </source>
</evidence>
<evidence type="ECO:0000256" key="4">
    <source>
        <dbReference type="ARBA" id="ARBA00022448"/>
    </source>
</evidence>
<evidence type="ECO:0000259" key="12">
    <source>
        <dbReference type="PROSITE" id="PS50880"/>
    </source>
</evidence>
<feature type="region of interest" description="Disordered" evidence="10">
    <location>
        <begin position="731"/>
        <end position="785"/>
    </location>
</feature>
<evidence type="ECO:0000256" key="6">
    <source>
        <dbReference type="ARBA" id="ARBA00023029"/>
    </source>
</evidence>
<dbReference type="PRINTS" id="PR00417">
    <property type="entry name" value="PRTPISMRASEI"/>
</dbReference>
<dbReference type="InterPro" id="IPR041235">
    <property type="entry name" value="Exp1_repeat_2"/>
</dbReference>
<name>A0A9N9B0S3_9GLOM</name>
<dbReference type="Pfam" id="PF01131">
    <property type="entry name" value="Topoisom_bac"/>
    <property type="match status" value="1"/>
</dbReference>
<protein>
    <submittedName>
        <fullName evidence="14">4026_t:CDS:1</fullName>
    </submittedName>
</protein>
<dbReference type="Gene3D" id="1.25.10.10">
    <property type="entry name" value="Leucine-rich Repeat Variant"/>
    <property type="match status" value="1"/>
</dbReference>
<evidence type="ECO:0000256" key="7">
    <source>
        <dbReference type="ARBA" id="ARBA00023125"/>
    </source>
</evidence>
<dbReference type="PANTHER" id="PTHR11223">
    <property type="entry name" value="EXPORTIN 1/5"/>
    <property type="match status" value="1"/>
</dbReference>
<gene>
    <name evidence="14" type="ORF">FCALED_LOCUS5908</name>
</gene>
<dbReference type="InterPro" id="IPR006171">
    <property type="entry name" value="TOPRIM_dom"/>
</dbReference>
<dbReference type="Pfam" id="PF01751">
    <property type="entry name" value="Toprim"/>
    <property type="match status" value="1"/>
</dbReference>
<dbReference type="GO" id="GO:0003916">
    <property type="term" value="F:DNA topoisomerase activity"/>
    <property type="evidence" value="ECO:0007669"/>
    <property type="project" value="UniProtKB-KW"/>
</dbReference>
<dbReference type="SMART" id="SM00437">
    <property type="entry name" value="TOP1Ac"/>
    <property type="match status" value="1"/>
</dbReference>
<dbReference type="FunFam" id="3.40.50.140:FF:000005">
    <property type="entry name" value="DNA topoisomerase"/>
    <property type="match status" value="1"/>
</dbReference>
<dbReference type="Pfam" id="PF18784">
    <property type="entry name" value="CRM1_repeat_2"/>
    <property type="match status" value="1"/>
</dbReference>
<dbReference type="PANTHER" id="PTHR11223:SF2">
    <property type="entry name" value="EXPORTIN-1"/>
    <property type="match status" value="1"/>
</dbReference>
<dbReference type="SMART" id="SM01102">
    <property type="entry name" value="CRM1_C"/>
    <property type="match status" value="1"/>
</dbReference>
<dbReference type="GO" id="GO:0000056">
    <property type="term" value="P:ribosomal small subunit export from nucleus"/>
    <property type="evidence" value="ECO:0007669"/>
    <property type="project" value="TreeGrafter"/>
</dbReference>
<keyword evidence="6" id="KW-0799">Topoisomerase</keyword>
<evidence type="ECO:0000256" key="5">
    <source>
        <dbReference type="ARBA" id="ARBA00022927"/>
    </source>
</evidence>
<reference evidence="14" key="1">
    <citation type="submission" date="2021-06" db="EMBL/GenBank/DDBJ databases">
        <authorList>
            <person name="Kallberg Y."/>
            <person name="Tangrot J."/>
            <person name="Rosling A."/>
        </authorList>
    </citation>
    <scope>NUCLEOTIDE SEQUENCE</scope>
    <source>
        <strain evidence="14">UK204</strain>
    </source>
</reference>
<dbReference type="Gene3D" id="1.10.460.10">
    <property type="entry name" value="Topoisomerase I, domain 2"/>
    <property type="match status" value="1"/>
</dbReference>
<dbReference type="InterPro" id="IPR016024">
    <property type="entry name" value="ARM-type_fold"/>
</dbReference>
<dbReference type="Pfam" id="PF18777">
    <property type="entry name" value="CRM1_repeat"/>
    <property type="match status" value="1"/>
</dbReference>
<dbReference type="Gene3D" id="2.70.20.10">
    <property type="entry name" value="Topoisomerase I, domain 3"/>
    <property type="match status" value="1"/>
</dbReference>
<dbReference type="InterPro" id="IPR013598">
    <property type="entry name" value="Exportin-1/Importin-b-like"/>
</dbReference>
<feature type="domain" description="Toprim" evidence="12">
    <location>
        <begin position="85"/>
        <end position="154"/>
    </location>
</feature>
<dbReference type="Pfam" id="PF03810">
    <property type="entry name" value="IBN_N"/>
    <property type="match status" value="1"/>
</dbReference>
<keyword evidence="7" id="KW-0238">DNA-binding</keyword>
<dbReference type="InterPro" id="IPR041123">
    <property type="entry name" value="CRM1_repeat"/>
</dbReference>
<accession>A0A9N9B0S3</accession>
<dbReference type="InterPro" id="IPR013826">
    <property type="entry name" value="Topo_IA_cen_sub3"/>
</dbReference>
<keyword evidence="8" id="KW-0413">Isomerase</keyword>
<dbReference type="Proteomes" id="UP000789570">
    <property type="component" value="Unassembled WGS sequence"/>
</dbReference>
<evidence type="ECO:0000256" key="9">
    <source>
        <dbReference type="ARBA" id="ARBA00023242"/>
    </source>
</evidence>
<dbReference type="Pfam" id="PF08767">
    <property type="entry name" value="CRM1_C"/>
    <property type="match status" value="1"/>
</dbReference>
<comment type="similarity">
    <text evidence="2">Belongs to the type IA topoisomerase family.</text>
</comment>
<dbReference type="Gene3D" id="1.10.290.10">
    <property type="entry name" value="Topoisomerase I, domain 4"/>
    <property type="match status" value="1"/>
</dbReference>
<dbReference type="GO" id="GO:0031267">
    <property type="term" value="F:small GTPase binding"/>
    <property type="evidence" value="ECO:0007669"/>
    <property type="project" value="InterPro"/>
</dbReference>
<dbReference type="InterPro" id="IPR001494">
    <property type="entry name" value="Importin-beta_N"/>
</dbReference>
<dbReference type="GO" id="GO:0005737">
    <property type="term" value="C:cytoplasm"/>
    <property type="evidence" value="ECO:0007669"/>
    <property type="project" value="TreeGrafter"/>
</dbReference>
<keyword evidence="9" id="KW-0539">Nucleus</keyword>